<dbReference type="KEGG" id="vpy:HZI73_05015"/>
<evidence type="ECO:0000313" key="2">
    <source>
        <dbReference type="Proteomes" id="UP000683246"/>
    </source>
</evidence>
<reference evidence="1" key="1">
    <citation type="submission" date="2020-07" db="EMBL/GenBank/DDBJ databases">
        <title>Vallitalea pronyensis genome.</title>
        <authorList>
            <person name="Postec A."/>
        </authorList>
    </citation>
    <scope>NUCLEOTIDE SEQUENCE</scope>
    <source>
        <strain evidence="1">FatNI3</strain>
    </source>
</reference>
<dbReference type="EMBL" id="CP058649">
    <property type="protein sequence ID" value="QUI21692.1"/>
    <property type="molecule type" value="Genomic_DNA"/>
</dbReference>
<protein>
    <submittedName>
        <fullName evidence="1">DUF4489 domain-containing protein</fullName>
    </submittedName>
</protein>
<dbReference type="InterPro" id="IPR027972">
    <property type="entry name" value="DUF4489"/>
</dbReference>
<organism evidence="1 2">
    <name type="scientific">Vallitalea pronyensis</name>
    <dbReference type="NCBI Taxonomy" id="1348613"/>
    <lineage>
        <taxon>Bacteria</taxon>
        <taxon>Bacillati</taxon>
        <taxon>Bacillota</taxon>
        <taxon>Clostridia</taxon>
        <taxon>Lachnospirales</taxon>
        <taxon>Vallitaleaceae</taxon>
        <taxon>Vallitalea</taxon>
    </lineage>
</organism>
<accession>A0A8J8MH36</accession>
<gene>
    <name evidence="1" type="ORF">HZI73_05015</name>
</gene>
<evidence type="ECO:0000313" key="1">
    <source>
        <dbReference type="EMBL" id="QUI21692.1"/>
    </source>
</evidence>
<proteinExistence type="predicted"/>
<keyword evidence="2" id="KW-1185">Reference proteome</keyword>
<sequence>MNKKDGDRSKYCDRVKNKRCAKRDLRRSCPKKAFIECGVPSGAISFLNTGQTINTSLVTVDISSFIKPAVDIHFSNEIEVILQPDDSVTPPETAEVELQYDLVCRPDDGINTIVGSWTYKRLLTVNDLTPTDAQRLKTSDTFSFNKCLFPEPSKGCIEYFVTITAVTISVNNEIV</sequence>
<dbReference type="Pfam" id="PF14879">
    <property type="entry name" value="DUF4489"/>
    <property type="match status" value="1"/>
</dbReference>
<dbReference type="Proteomes" id="UP000683246">
    <property type="component" value="Chromosome"/>
</dbReference>
<name>A0A8J8MH36_9FIRM</name>
<dbReference type="AlphaFoldDB" id="A0A8J8MH36"/>
<dbReference type="RefSeq" id="WP_212697163.1">
    <property type="nucleotide sequence ID" value="NZ_CP058649.1"/>
</dbReference>